<name>A0A1V1P396_9BACT</name>
<feature type="domain" description="Glycosyl hydrolase 94 supersandwich" evidence="3">
    <location>
        <begin position="23"/>
        <end position="193"/>
    </location>
</feature>
<reference evidence="6" key="1">
    <citation type="submission" date="2012-11" db="EMBL/GenBank/DDBJ databases">
        <authorList>
            <person name="Lucero-Rivera Y.E."/>
            <person name="Tovar-Ramirez D."/>
        </authorList>
    </citation>
    <scope>NUCLEOTIDE SEQUENCE [LARGE SCALE GENOMIC DNA]</scope>
    <source>
        <strain evidence="6">Araruama</strain>
    </source>
</reference>
<dbReference type="Proteomes" id="UP000189670">
    <property type="component" value="Unassembled WGS sequence"/>
</dbReference>
<dbReference type="Pfam" id="PF06165">
    <property type="entry name" value="GH94_b-supersand"/>
    <property type="match status" value="1"/>
</dbReference>
<dbReference type="PANTHER" id="PTHR37469">
    <property type="entry name" value="CELLOBIONIC ACID PHOSPHORYLASE-RELATED"/>
    <property type="match status" value="1"/>
</dbReference>
<dbReference type="SUPFAM" id="SSF74650">
    <property type="entry name" value="Galactose mutarotase-like"/>
    <property type="match status" value="1"/>
</dbReference>
<comment type="caution">
    <text evidence="5">The sequence shown here is derived from an EMBL/GenBank/DDBJ whole genome shotgun (WGS) entry which is preliminary data.</text>
</comment>
<organism evidence="5 6">
    <name type="scientific">Candidatus Magnetoglobus multicellularis str. Araruama</name>
    <dbReference type="NCBI Taxonomy" id="890399"/>
    <lineage>
        <taxon>Bacteria</taxon>
        <taxon>Pseudomonadati</taxon>
        <taxon>Thermodesulfobacteriota</taxon>
        <taxon>Desulfobacteria</taxon>
        <taxon>Desulfobacterales</taxon>
        <taxon>Desulfobacteraceae</taxon>
        <taxon>Candidatus Magnetoglobus</taxon>
    </lineage>
</organism>
<dbReference type="Gene3D" id="1.20.890.20">
    <property type="entry name" value="mpn423 like domain"/>
    <property type="match status" value="1"/>
</dbReference>
<sequence>MSCRTSLQHDYLRILSNSHRSYFFIPPETNAPLLCRYTFTNLSNQPLNLDFIPVIEYTHPDALKQFTNADWIPQTMQSKIAHEENGLKTIIQYPFMFQKIRLNYFTSNHPVASFETDRRIFLGDNEYGSFKNPLSLQQENLANTEAQRGDNICALLHQLGTLAPGATKEVITQLGQVQSIENSLELIRKYRDPQIFTKTFAQNKIYWQKYLNNLQIKTPDANMNSMLNVHNPRQCFITKNWSRYLSLYQLGLGARGIGFRDSSQDVMGVMGHMPHEAKELIQKLLMVQKQNGSAMHQFNPITMIANEGDSREEEDRPNYYGDDHLWIILATIAYLKETGNLKFLEEIIPYYEKDKNEQPLEKATVFNHLQRALEFTHANCGNHGLPLLGFADWNDTVNLPKGAESVFNANLYGKALLEMIDLCKFLKNETLINKYENYYQKMQTTLRQVAWDGNWFIRYFDHQGQPLGSKKNSEGAIYTNAQAWSVISGFATHQQACAALEAVYQQLNTKNGIKLSTPGYNGFDPIKGGVTTYPPGAKENGGIFLHANPWVMIAETIVGNGDRAFQYYDQINPAAKNEKIDKFECAPYNYPQNILGDEHDLFGLARNSWLSGTSSWTYQAATKYILGIRAEFTGLKIDPCIPKNWPGFEVHKIFRGALYKIVVTNPHQVSKGVKNLKVDGKTIKGNIVPIFEDQNEHQIEIILG</sequence>
<dbReference type="GO" id="GO:0016757">
    <property type="term" value="F:glycosyltransferase activity"/>
    <property type="evidence" value="ECO:0007669"/>
    <property type="project" value="UniProtKB-KW"/>
</dbReference>
<evidence type="ECO:0000256" key="1">
    <source>
        <dbReference type="ARBA" id="ARBA00022676"/>
    </source>
</evidence>
<dbReference type="InterPro" id="IPR033432">
    <property type="entry name" value="GH94_catalytic"/>
</dbReference>
<dbReference type="GO" id="GO:0005975">
    <property type="term" value="P:carbohydrate metabolic process"/>
    <property type="evidence" value="ECO:0007669"/>
    <property type="project" value="InterPro"/>
</dbReference>
<proteinExistence type="predicted"/>
<keyword evidence="2" id="KW-0808">Transferase</keyword>
<dbReference type="GO" id="GO:0030246">
    <property type="term" value="F:carbohydrate binding"/>
    <property type="evidence" value="ECO:0007669"/>
    <property type="project" value="InterPro"/>
</dbReference>
<dbReference type="InterPro" id="IPR012341">
    <property type="entry name" value="6hp_glycosidase-like_sf"/>
</dbReference>
<dbReference type="Gene3D" id="2.70.98.40">
    <property type="entry name" value="Glycoside hydrolase, family 65, N-terminal domain"/>
    <property type="match status" value="1"/>
</dbReference>
<feature type="domain" description="Glycosyl hydrolase 94 catalytic" evidence="4">
    <location>
        <begin position="206"/>
        <end position="627"/>
    </location>
</feature>
<dbReference type="PANTHER" id="PTHR37469:SF2">
    <property type="entry name" value="CELLOBIONIC ACID PHOSPHORYLASE"/>
    <property type="match status" value="1"/>
</dbReference>
<gene>
    <name evidence="5" type="ORF">OMM_04084</name>
</gene>
<evidence type="ECO:0000259" key="4">
    <source>
        <dbReference type="Pfam" id="PF17167"/>
    </source>
</evidence>
<dbReference type="Pfam" id="PF17167">
    <property type="entry name" value="Glyco_hydro_94"/>
    <property type="match status" value="1"/>
</dbReference>
<evidence type="ECO:0000313" key="6">
    <source>
        <dbReference type="Proteomes" id="UP000189670"/>
    </source>
</evidence>
<keyword evidence="1" id="KW-0328">Glycosyltransferase</keyword>
<dbReference type="Gene3D" id="2.60.420.10">
    <property type="entry name" value="Maltose phosphorylase, domain 3"/>
    <property type="match status" value="1"/>
</dbReference>
<dbReference type="InterPro" id="IPR011013">
    <property type="entry name" value="Gal_mutarotase_sf_dom"/>
</dbReference>
<dbReference type="InterPro" id="IPR008928">
    <property type="entry name" value="6-hairpin_glycosidase_sf"/>
</dbReference>
<evidence type="ECO:0000259" key="3">
    <source>
        <dbReference type="Pfam" id="PF06165"/>
    </source>
</evidence>
<dbReference type="Gene3D" id="1.50.10.10">
    <property type="match status" value="1"/>
</dbReference>
<evidence type="ECO:0000313" key="5">
    <source>
        <dbReference type="EMBL" id="ETR69205.1"/>
    </source>
</evidence>
<dbReference type="InterPro" id="IPR010383">
    <property type="entry name" value="Glyco_hydrolase_94_b-supersand"/>
</dbReference>
<dbReference type="EMBL" id="ATBP01000708">
    <property type="protein sequence ID" value="ETR69205.1"/>
    <property type="molecule type" value="Genomic_DNA"/>
</dbReference>
<dbReference type="AlphaFoldDB" id="A0A1V1P396"/>
<protein>
    <submittedName>
        <fullName evidence="5">Carbohydrate binding protein</fullName>
    </submittedName>
</protein>
<evidence type="ECO:0000256" key="2">
    <source>
        <dbReference type="ARBA" id="ARBA00022679"/>
    </source>
</evidence>
<dbReference type="InterPro" id="IPR037018">
    <property type="entry name" value="GH65_N"/>
</dbReference>
<dbReference type="InterPro" id="IPR052047">
    <property type="entry name" value="GH94_Enzymes"/>
</dbReference>
<dbReference type="SUPFAM" id="SSF48208">
    <property type="entry name" value="Six-hairpin glycosidases"/>
    <property type="match status" value="1"/>
</dbReference>
<accession>A0A1V1P396</accession>